<comment type="caution">
    <text evidence="4">The sequence shown here is derived from an EMBL/GenBank/DDBJ whole genome shotgun (WGS) entry which is preliminary data.</text>
</comment>
<evidence type="ECO:0000313" key="5">
    <source>
        <dbReference type="Proteomes" id="UP000269774"/>
    </source>
</evidence>
<evidence type="ECO:0008006" key="6">
    <source>
        <dbReference type="Google" id="ProtNLM"/>
    </source>
</evidence>
<feature type="region of interest" description="Disordered" evidence="1">
    <location>
        <begin position="45"/>
        <end position="67"/>
    </location>
</feature>
<feature type="signal peptide" evidence="3">
    <location>
        <begin position="1"/>
        <end position="21"/>
    </location>
</feature>
<keyword evidence="2" id="KW-1133">Transmembrane helix</keyword>
<evidence type="ECO:0000256" key="1">
    <source>
        <dbReference type="SAM" id="MobiDB-lite"/>
    </source>
</evidence>
<evidence type="ECO:0000313" key="4">
    <source>
        <dbReference type="EMBL" id="RMH89585.1"/>
    </source>
</evidence>
<keyword evidence="5" id="KW-1185">Reference proteome</keyword>
<proteinExistence type="predicted"/>
<feature type="chain" id="PRO_5017989158" description="Translation initiation factor 2" evidence="3">
    <location>
        <begin position="22"/>
        <end position="134"/>
    </location>
</feature>
<accession>A0A3M2HMJ6</accession>
<evidence type="ECO:0000256" key="2">
    <source>
        <dbReference type="SAM" id="Phobius"/>
    </source>
</evidence>
<dbReference type="RefSeq" id="WP_122164782.1">
    <property type="nucleotide sequence ID" value="NZ_JAMOIB010000005.1"/>
</dbReference>
<organism evidence="4 5">
    <name type="scientific">Stutzerimonas zhaodongensis</name>
    <dbReference type="NCBI Taxonomy" id="1176257"/>
    <lineage>
        <taxon>Bacteria</taxon>
        <taxon>Pseudomonadati</taxon>
        <taxon>Pseudomonadota</taxon>
        <taxon>Gammaproteobacteria</taxon>
        <taxon>Pseudomonadales</taxon>
        <taxon>Pseudomonadaceae</taxon>
        <taxon>Stutzerimonas</taxon>
    </lineage>
</organism>
<evidence type="ECO:0000256" key="3">
    <source>
        <dbReference type="SAM" id="SignalP"/>
    </source>
</evidence>
<name>A0A3M2HMJ6_9GAMM</name>
<reference evidence="4 5" key="1">
    <citation type="submission" date="2018-10" db="EMBL/GenBank/DDBJ databases">
        <title>Pseudomonas zhaodongensis NEAU-ST5-21(T) genome.</title>
        <authorList>
            <person name="Peng J."/>
            <person name="Liu Z.-P."/>
        </authorList>
    </citation>
    <scope>NUCLEOTIDE SEQUENCE [LARGE SCALE GENOMIC DNA]</scope>
    <source>
        <strain evidence="4 5">NEAU-ST5-21</strain>
    </source>
</reference>
<feature type="transmembrane region" description="Helical" evidence="2">
    <location>
        <begin position="105"/>
        <end position="124"/>
    </location>
</feature>
<dbReference type="AlphaFoldDB" id="A0A3M2HMJ6"/>
<protein>
    <recommendedName>
        <fullName evidence="6">Translation initiation factor 2</fullName>
    </recommendedName>
</protein>
<sequence length="134" mass="14951">MRQGLLSLPLVLMLASPLLQAEQAPAAQGPIVDTTDRQAELEDRLSENLQQRQTLKESPDVTASAAGQAQLARLRQENHRLRLQLEELQARPQAEPQLLNDQQQWFAVGGGVGVLGFLLGVLTTRGRRRRQWLN</sequence>
<dbReference type="Proteomes" id="UP000269774">
    <property type="component" value="Unassembled WGS sequence"/>
</dbReference>
<dbReference type="EMBL" id="RFFM01000002">
    <property type="protein sequence ID" value="RMH89585.1"/>
    <property type="molecule type" value="Genomic_DNA"/>
</dbReference>
<keyword evidence="2" id="KW-0812">Transmembrane</keyword>
<gene>
    <name evidence="4" type="ORF">EA797_08450</name>
</gene>
<keyword evidence="3" id="KW-0732">Signal</keyword>
<keyword evidence="2" id="KW-0472">Membrane</keyword>